<organism evidence="2 3">
    <name type="scientific">Mycena venus</name>
    <dbReference type="NCBI Taxonomy" id="2733690"/>
    <lineage>
        <taxon>Eukaryota</taxon>
        <taxon>Fungi</taxon>
        <taxon>Dikarya</taxon>
        <taxon>Basidiomycota</taxon>
        <taxon>Agaricomycotina</taxon>
        <taxon>Agaricomycetes</taxon>
        <taxon>Agaricomycetidae</taxon>
        <taxon>Agaricales</taxon>
        <taxon>Marasmiineae</taxon>
        <taxon>Mycenaceae</taxon>
        <taxon>Mycena</taxon>
    </lineage>
</organism>
<proteinExistence type="predicted"/>
<keyword evidence="3" id="KW-1185">Reference proteome</keyword>
<protein>
    <submittedName>
        <fullName evidence="2">Uncharacterized protein</fullName>
    </submittedName>
</protein>
<comment type="caution">
    <text evidence="2">The sequence shown here is derived from an EMBL/GenBank/DDBJ whole genome shotgun (WGS) entry which is preliminary data.</text>
</comment>
<name>A0A8H6XAP1_9AGAR</name>
<feature type="region of interest" description="Disordered" evidence="1">
    <location>
        <begin position="277"/>
        <end position="357"/>
    </location>
</feature>
<evidence type="ECO:0000313" key="2">
    <source>
        <dbReference type="EMBL" id="KAF7337147.1"/>
    </source>
</evidence>
<feature type="compositionally biased region" description="Polar residues" evidence="1">
    <location>
        <begin position="290"/>
        <end position="328"/>
    </location>
</feature>
<sequence length="387" mass="43121">MRFPAYGGVHSLRTSNTEAMVIDMLTLKGYHDVCSFMLSHPYGVDVSLSMIVNVEAVIFWPEDDVLEHWVEIASLTDAEIDVSSWFNSGTENGEKSVNGWTRFRSEDIIGKNIYLWIQIQGGGPYFWLSQANHIFSRLEITSDLGDYALIGSVEFWLTISASKVDCPSGFLFLCPENYFQIGPSSFAWPDSPAYWSLDSLGVNRLSTEEATRLGFPTIQPETQIRGCHWDDSVYAGLRQFHQAKGFDPDSQDIAKHLEYPLFQLANEVEVPFAHIDDGDSDTVFAEDESQYPQTSPTEPDGGNSSSEAGDQDSSISKNHSQNIKSSVGDNHATHSEFPAHQPIAGESPDEPPVPQDEAPASLTFKWLMNIQLALFLTLALSWLYECI</sequence>
<evidence type="ECO:0000313" key="3">
    <source>
        <dbReference type="Proteomes" id="UP000620124"/>
    </source>
</evidence>
<feature type="compositionally biased region" description="Acidic residues" evidence="1">
    <location>
        <begin position="278"/>
        <end position="289"/>
    </location>
</feature>
<evidence type="ECO:0000256" key="1">
    <source>
        <dbReference type="SAM" id="MobiDB-lite"/>
    </source>
</evidence>
<dbReference type="OrthoDB" id="3025108at2759"/>
<dbReference type="EMBL" id="JACAZI010000022">
    <property type="protein sequence ID" value="KAF7337147.1"/>
    <property type="molecule type" value="Genomic_DNA"/>
</dbReference>
<dbReference type="Proteomes" id="UP000620124">
    <property type="component" value="Unassembled WGS sequence"/>
</dbReference>
<accession>A0A8H6XAP1</accession>
<dbReference type="AlphaFoldDB" id="A0A8H6XAP1"/>
<gene>
    <name evidence="2" type="ORF">MVEN_02152700</name>
</gene>
<reference evidence="2" key="1">
    <citation type="submission" date="2020-05" db="EMBL/GenBank/DDBJ databases">
        <title>Mycena genomes resolve the evolution of fungal bioluminescence.</title>
        <authorList>
            <person name="Tsai I.J."/>
        </authorList>
    </citation>
    <scope>NUCLEOTIDE SEQUENCE</scope>
    <source>
        <strain evidence="2">CCC161011</strain>
    </source>
</reference>